<dbReference type="Proteomes" id="UP001168380">
    <property type="component" value="Unassembled WGS sequence"/>
</dbReference>
<dbReference type="Pfam" id="PF01527">
    <property type="entry name" value="HTH_Tnp_1"/>
    <property type="match status" value="1"/>
</dbReference>
<dbReference type="EMBL" id="JAULRT010000052">
    <property type="protein sequence ID" value="MDO3382351.1"/>
    <property type="molecule type" value="Genomic_DNA"/>
</dbReference>
<gene>
    <name evidence="3" type="ORF">QWI16_09200</name>
</gene>
<accession>A0ABT8TE04</accession>
<organism evidence="3 4">
    <name type="scientific">Gilvimarinus algae</name>
    <dbReference type="NCBI Taxonomy" id="3058037"/>
    <lineage>
        <taxon>Bacteria</taxon>
        <taxon>Pseudomonadati</taxon>
        <taxon>Pseudomonadota</taxon>
        <taxon>Gammaproteobacteria</taxon>
        <taxon>Cellvibrionales</taxon>
        <taxon>Cellvibrionaceae</taxon>
        <taxon>Gilvimarinus</taxon>
    </lineage>
</organism>
<dbReference type="InterPro" id="IPR036388">
    <property type="entry name" value="WH-like_DNA-bd_sf"/>
</dbReference>
<dbReference type="InterPro" id="IPR002514">
    <property type="entry name" value="Transposase_8"/>
</dbReference>
<feature type="coiled-coil region" evidence="2">
    <location>
        <begin position="62"/>
        <end position="89"/>
    </location>
</feature>
<sequence>MGLVVKPQKRQRYSRAFKQQTLALVNEQGLTPAEAAIKQGIREANIYRWRREFESGGDSHRQQQDLDELQRLRRENTQLKKALKSLRQQLDKG</sequence>
<keyword evidence="4" id="KW-1185">Reference proteome</keyword>
<evidence type="ECO:0000256" key="1">
    <source>
        <dbReference type="ARBA" id="ARBA00009964"/>
    </source>
</evidence>
<evidence type="ECO:0000313" key="3">
    <source>
        <dbReference type="EMBL" id="MDO3382351.1"/>
    </source>
</evidence>
<name>A0ABT8TE04_9GAMM</name>
<evidence type="ECO:0000256" key="2">
    <source>
        <dbReference type="SAM" id="Coils"/>
    </source>
</evidence>
<keyword evidence="2" id="KW-0175">Coiled coil</keyword>
<reference evidence="3" key="1">
    <citation type="submission" date="2023-07" db="EMBL/GenBank/DDBJ databases">
        <title>Gilvimarinus algae sp. nov., isolated from the surface of Kelp.</title>
        <authorList>
            <person name="Sun Y.Y."/>
            <person name="Gong Y."/>
            <person name="Du Z.J."/>
        </authorList>
    </citation>
    <scope>NUCLEOTIDE SEQUENCE</scope>
    <source>
        <strain evidence="3">SDUM040014</strain>
    </source>
</reference>
<comment type="caution">
    <text evidence="3">The sequence shown here is derived from an EMBL/GenBank/DDBJ whole genome shotgun (WGS) entry which is preliminary data.</text>
</comment>
<dbReference type="SUPFAM" id="SSF46689">
    <property type="entry name" value="Homeodomain-like"/>
    <property type="match status" value="1"/>
</dbReference>
<proteinExistence type="inferred from homology"/>
<comment type="similarity">
    <text evidence="1">Belongs to the transposase 8 family.</text>
</comment>
<dbReference type="Gene3D" id="1.10.10.10">
    <property type="entry name" value="Winged helix-like DNA-binding domain superfamily/Winged helix DNA-binding domain"/>
    <property type="match status" value="1"/>
</dbReference>
<dbReference type="RefSeq" id="WP_302712555.1">
    <property type="nucleotide sequence ID" value="NZ_JAULRT010000052.1"/>
</dbReference>
<dbReference type="InterPro" id="IPR009057">
    <property type="entry name" value="Homeodomain-like_sf"/>
</dbReference>
<protein>
    <submittedName>
        <fullName evidence="3">Transposase</fullName>
    </submittedName>
</protein>
<evidence type="ECO:0000313" key="4">
    <source>
        <dbReference type="Proteomes" id="UP001168380"/>
    </source>
</evidence>